<name>R7S0T8_STEHR</name>
<accession>R7S0T8</accession>
<gene>
    <name evidence="1" type="ORF">STEHIDRAFT_163041</name>
</gene>
<dbReference type="Proteomes" id="UP000053927">
    <property type="component" value="Unassembled WGS sequence"/>
</dbReference>
<evidence type="ECO:0000313" key="1">
    <source>
        <dbReference type="EMBL" id="EIM80167.1"/>
    </source>
</evidence>
<evidence type="ECO:0000313" key="2">
    <source>
        <dbReference type="Proteomes" id="UP000053927"/>
    </source>
</evidence>
<reference evidence="2" key="1">
    <citation type="journal article" date="2012" name="Science">
        <title>The Paleozoic origin of enzymatic lignin decomposition reconstructed from 31 fungal genomes.</title>
        <authorList>
            <person name="Floudas D."/>
            <person name="Binder M."/>
            <person name="Riley R."/>
            <person name="Barry K."/>
            <person name="Blanchette R.A."/>
            <person name="Henrissat B."/>
            <person name="Martinez A.T."/>
            <person name="Otillar R."/>
            <person name="Spatafora J.W."/>
            <person name="Yadav J.S."/>
            <person name="Aerts A."/>
            <person name="Benoit I."/>
            <person name="Boyd A."/>
            <person name="Carlson A."/>
            <person name="Copeland A."/>
            <person name="Coutinho P.M."/>
            <person name="de Vries R.P."/>
            <person name="Ferreira P."/>
            <person name="Findley K."/>
            <person name="Foster B."/>
            <person name="Gaskell J."/>
            <person name="Glotzer D."/>
            <person name="Gorecki P."/>
            <person name="Heitman J."/>
            <person name="Hesse C."/>
            <person name="Hori C."/>
            <person name="Igarashi K."/>
            <person name="Jurgens J.A."/>
            <person name="Kallen N."/>
            <person name="Kersten P."/>
            <person name="Kohler A."/>
            <person name="Kuees U."/>
            <person name="Kumar T.K.A."/>
            <person name="Kuo A."/>
            <person name="LaButti K."/>
            <person name="Larrondo L.F."/>
            <person name="Lindquist E."/>
            <person name="Ling A."/>
            <person name="Lombard V."/>
            <person name="Lucas S."/>
            <person name="Lundell T."/>
            <person name="Martin R."/>
            <person name="McLaughlin D.J."/>
            <person name="Morgenstern I."/>
            <person name="Morin E."/>
            <person name="Murat C."/>
            <person name="Nagy L.G."/>
            <person name="Nolan M."/>
            <person name="Ohm R.A."/>
            <person name="Patyshakuliyeva A."/>
            <person name="Rokas A."/>
            <person name="Ruiz-Duenas F.J."/>
            <person name="Sabat G."/>
            <person name="Salamov A."/>
            <person name="Samejima M."/>
            <person name="Schmutz J."/>
            <person name="Slot J.C."/>
            <person name="St John F."/>
            <person name="Stenlid J."/>
            <person name="Sun H."/>
            <person name="Sun S."/>
            <person name="Syed K."/>
            <person name="Tsang A."/>
            <person name="Wiebenga A."/>
            <person name="Young D."/>
            <person name="Pisabarro A."/>
            <person name="Eastwood D.C."/>
            <person name="Martin F."/>
            <person name="Cullen D."/>
            <person name="Grigoriev I.V."/>
            <person name="Hibbett D.S."/>
        </authorList>
    </citation>
    <scope>NUCLEOTIDE SEQUENCE [LARGE SCALE GENOMIC DNA]</scope>
    <source>
        <strain evidence="2">FP-91666</strain>
    </source>
</reference>
<dbReference type="EMBL" id="JH687399">
    <property type="protein sequence ID" value="EIM80167.1"/>
    <property type="molecule type" value="Genomic_DNA"/>
</dbReference>
<dbReference type="OrthoDB" id="3183574at2759"/>
<keyword evidence="2" id="KW-1185">Reference proteome</keyword>
<dbReference type="GeneID" id="18802212"/>
<organism evidence="1 2">
    <name type="scientific">Stereum hirsutum (strain FP-91666)</name>
    <name type="common">White-rot fungus</name>
    <dbReference type="NCBI Taxonomy" id="721885"/>
    <lineage>
        <taxon>Eukaryota</taxon>
        <taxon>Fungi</taxon>
        <taxon>Dikarya</taxon>
        <taxon>Basidiomycota</taxon>
        <taxon>Agaricomycotina</taxon>
        <taxon>Agaricomycetes</taxon>
        <taxon>Russulales</taxon>
        <taxon>Stereaceae</taxon>
        <taxon>Stereum</taxon>
    </lineage>
</organism>
<dbReference type="KEGG" id="shs:STEHIDRAFT_163041"/>
<protein>
    <submittedName>
        <fullName evidence="1">Uncharacterized protein</fullName>
    </submittedName>
</protein>
<sequence length="319" mass="36168">MQSGSTSLVVPYSDHDQFPVKAMRTSVPFLPVSLVEHPLGLLVDYLDWKTIQRLSMTSKGVRRVVHHALRTRLHHILRHWIEPADLFMRLLEETGAVLIGDIVLAFIYRTITPWFTSPLHISCPNNDVAVTRLKNFFRTPGHYNIRQNRAPVEGLSEIRDIIHATRTRSRGPFESRLTQYIEIIVSSTSNATSPIPRLWNSAFVSYLSSTEMVVAYPKSAFQRCSFIPPSLGEVASFDAKYALAKHGVHIRTYRNHTSSSDEITMLPGYGWEDRRSFDDKYSFRMRVSLGRDSPIAGALDPPPVHRKEHAFVTLALGSS</sequence>
<dbReference type="RefSeq" id="XP_007310779.1">
    <property type="nucleotide sequence ID" value="XM_007310717.1"/>
</dbReference>
<proteinExistence type="predicted"/>
<dbReference type="AlphaFoldDB" id="R7S0T8"/>